<dbReference type="InterPro" id="IPR027381">
    <property type="entry name" value="LytR/CpsA/Psr_C"/>
</dbReference>
<dbReference type="PANTHER" id="PTHR33392:SF6">
    <property type="entry name" value="POLYISOPRENYL-TEICHOIC ACID--PEPTIDOGLYCAN TEICHOIC ACID TRANSFERASE TAGU"/>
    <property type="match status" value="1"/>
</dbReference>
<feature type="domain" description="LytR/CpsA/Psr regulator C-terminal" evidence="5">
    <location>
        <begin position="465"/>
        <end position="552"/>
    </location>
</feature>
<evidence type="ECO:0000259" key="4">
    <source>
        <dbReference type="Pfam" id="PF03816"/>
    </source>
</evidence>
<evidence type="ECO:0000259" key="5">
    <source>
        <dbReference type="Pfam" id="PF13399"/>
    </source>
</evidence>
<dbReference type="Pfam" id="PF03816">
    <property type="entry name" value="LytR_cpsA_psr"/>
    <property type="match status" value="1"/>
</dbReference>
<feature type="region of interest" description="Disordered" evidence="2">
    <location>
        <begin position="1"/>
        <end position="99"/>
    </location>
</feature>
<keyword evidence="3" id="KW-1133">Transmembrane helix</keyword>
<sequence length="593" mass="60125">MPPNGPRPAGQQPPPRNPAPGNGAQPPAKPAAPKPAQPSAAQPAAKPAASKPPNAAQPSATPGAAKPAAPQASVKPKPQAKTSASKSEPPARKPAPARPALGGATVAKRAGLVALAVVSTVVLVVTGYGYATLDSLTSGLATDNVIKAEKPADGAIDVLLVGLDSRTDAHGNPLDPKLLAQLNAGGDDGELNTDTLILVHIPNDTSKPAALLSIPRDSYVDIPGGYGTHKINSAYARAMNDEASDLRNKGVTDNKQIAQQSQSAGRKELIATIEQLTGASIDHYAEINLFGFSEITQAIGGVKVCLKAATKDSFSGADFPAGVQTISGVNALKFVRQRHELPNGDLDRIKRQQVFMAGLASTVLSGGTLTNPGKLAGLIDAIKNAVVLDQGWDLLSFATQLKGMTGGGLHFQTIPTGRPDLPTPNDGQAVEVDPDQVKSFVQQLTGTKPTGSSAPTSGSSSTGNSITVEVRNANGTPGLADAVMSALVAKGFADGGTGNSTKRSKSVIRYPAGGAAAAEKVSEALGGGYDTEQDDADGIPAGHVRLFVSTQYDGPGATQGFAGTRAYALAPTTSAATPSSTDTITADGVTCVN</sequence>
<gene>
    <name evidence="6" type="ORF">ACFFH7_21510</name>
</gene>
<feature type="region of interest" description="Disordered" evidence="2">
    <location>
        <begin position="445"/>
        <end position="465"/>
    </location>
</feature>
<evidence type="ECO:0000256" key="3">
    <source>
        <dbReference type="SAM" id="Phobius"/>
    </source>
</evidence>
<proteinExistence type="inferred from homology"/>
<dbReference type="Proteomes" id="UP001589810">
    <property type="component" value="Unassembled WGS sequence"/>
</dbReference>
<accession>A0ABV6MW81</accession>
<feature type="compositionally biased region" description="Low complexity" evidence="2">
    <location>
        <begin position="37"/>
        <end position="60"/>
    </location>
</feature>
<dbReference type="Pfam" id="PF13399">
    <property type="entry name" value="LytR_C"/>
    <property type="match status" value="1"/>
</dbReference>
<keyword evidence="3" id="KW-0472">Membrane</keyword>
<dbReference type="InterPro" id="IPR050922">
    <property type="entry name" value="LytR/CpsA/Psr_CW_biosynth"/>
</dbReference>
<dbReference type="RefSeq" id="WP_273935580.1">
    <property type="nucleotide sequence ID" value="NZ_CP097263.1"/>
</dbReference>
<evidence type="ECO:0000313" key="7">
    <source>
        <dbReference type="Proteomes" id="UP001589810"/>
    </source>
</evidence>
<protein>
    <submittedName>
        <fullName evidence="6">LCP family protein</fullName>
    </submittedName>
</protein>
<feature type="compositionally biased region" description="Pro residues" evidence="2">
    <location>
        <begin position="1"/>
        <end position="18"/>
    </location>
</feature>
<dbReference type="EMBL" id="JBHLUD010000007">
    <property type="protein sequence ID" value="MFC0544096.1"/>
    <property type="molecule type" value="Genomic_DNA"/>
</dbReference>
<dbReference type="Gene3D" id="3.40.630.190">
    <property type="entry name" value="LCP protein"/>
    <property type="match status" value="1"/>
</dbReference>
<dbReference type="Gene3D" id="3.30.70.2390">
    <property type="match status" value="1"/>
</dbReference>
<evidence type="ECO:0000256" key="1">
    <source>
        <dbReference type="ARBA" id="ARBA00006068"/>
    </source>
</evidence>
<dbReference type="InterPro" id="IPR004474">
    <property type="entry name" value="LytR_CpsA_psr"/>
</dbReference>
<feature type="domain" description="Cell envelope-related transcriptional attenuator" evidence="4">
    <location>
        <begin position="192"/>
        <end position="363"/>
    </location>
</feature>
<feature type="compositionally biased region" description="Pro residues" evidence="2">
    <location>
        <begin position="27"/>
        <end position="36"/>
    </location>
</feature>
<evidence type="ECO:0000313" key="6">
    <source>
        <dbReference type="EMBL" id="MFC0544096.1"/>
    </source>
</evidence>
<reference evidence="6 7" key="1">
    <citation type="submission" date="2024-09" db="EMBL/GenBank/DDBJ databases">
        <authorList>
            <person name="Sun Q."/>
            <person name="Mori K."/>
        </authorList>
    </citation>
    <scope>NUCLEOTIDE SEQUENCE [LARGE SCALE GENOMIC DNA]</scope>
    <source>
        <strain evidence="6 7">TBRC 1432</strain>
    </source>
</reference>
<organism evidence="6 7">
    <name type="scientific">Kutzneria chonburiensis</name>
    <dbReference type="NCBI Taxonomy" id="1483604"/>
    <lineage>
        <taxon>Bacteria</taxon>
        <taxon>Bacillati</taxon>
        <taxon>Actinomycetota</taxon>
        <taxon>Actinomycetes</taxon>
        <taxon>Pseudonocardiales</taxon>
        <taxon>Pseudonocardiaceae</taxon>
        <taxon>Kutzneria</taxon>
    </lineage>
</organism>
<evidence type="ECO:0000256" key="2">
    <source>
        <dbReference type="SAM" id="MobiDB-lite"/>
    </source>
</evidence>
<keyword evidence="7" id="KW-1185">Reference proteome</keyword>
<feature type="transmembrane region" description="Helical" evidence="3">
    <location>
        <begin position="110"/>
        <end position="131"/>
    </location>
</feature>
<comment type="similarity">
    <text evidence="1">Belongs to the LytR/CpsA/Psr (LCP) family.</text>
</comment>
<name>A0ABV6MW81_9PSEU</name>
<dbReference type="NCBIfam" id="TIGR00350">
    <property type="entry name" value="lytR_cpsA_psr"/>
    <property type="match status" value="1"/>
</dbReference>
<dbReference type="PANTHER" id="PTHR33392">
    <property type="entry name" value="POLYISOPRENYL-TEICHOIC ACID--PEPTIDOGLYCAN TEICHOIC ACID TRANSFERASE TAGU"/>
    <property type="match status" value="1"/>
</dbReference>
<comment type="caution">
    <text evidence="6">The sequence shown here is derived from an EMBL/GenBank/DDBJ whole genome shotgun (WGS) entry which is preliminary data.</text>
</comment>
<keyword evidence="3" id="KW-0812">Transmembrane</keyword>